<comment type="caution">
    <text evidence="8">The sequence shown here is derived from an EMBL/GenBank/DDBJ whole genome shotgun (WGS) entry which is preliminary data.</text>
</comment>
<dbReference type="RefSeq" id="WP_131922934.1">
    <property type="nucleotide sequence ID" value="NZ_SMAG01000001.1"/>
</dbReference>
<dbReference type="SUPFAM" id="SSF75615">
    <property type="entry name" value="Siroheme synthase middle domains-like"/>
    <property type="match status" value="1"/>
</dbReference>
<dbReference type="Gene3D" id="3.40.50.720">
    <property type="entry name" value="NAD(P)-binding Rossmann-like Domain"/>
    <property type="match status" value="1"/>
</dbReference>
<dbReference type="Pfam" id="PF13241">
    <property type="entry name" value="NAD_binding_7"/>
    <property type="match status" value="1"/>
</dbReference>
<dbReference type="NCBIfam" id="TIGR01470">
    <property type="entry name" value="cysG_Nterm"/>
    <property type="match status" value="1"/>
</dbReference>
<protein>
    <recommendedName>
        <fullName evidence="2">precorrin-2 dehydrogenase</fullName>
        <ecNumber evidence="2">1.3.1.76</ecNumber>
    </recommendedName>
</protein>
<dbReference type="InterPro" id="IPR028281">
    <property type="entry name" value="Sirohaem_synthase_central"/>
</dbReference>
<evidence type="ECO:0000259" key="7">
    <source>
        <dbReference type="Pfam" id="PF14824"/>
    </source>
</evidence>
<reference evidence="8 9" key="1">
    <citation type="submission" date="2019-03" db="EMBL/GenBank/DDBJ databases">
        <title>Genomic Encyclopedia of Type Strains, Phase IV (KMG-IV): sequencing the most valuable type-strain genomes for metagenomic binning, comparative biology and taxonomic classification.</title>
        <authorList>
            <person name="Goeker M."/>
        </authorList>
    </citation>
    <scope>NUCLEOTIDE SEQUENCE [LARGE SCALE GENOMIC DNA]</scope>
    <source>
        <strain evidence="8 9">DSM 45707</strain>
    </source>
</reference>
<evidence type="ECO:0000256" key="4">
    <source>
        <dbReference type="ARBA" id="ARBA00023027"/>
    </source>
</evidence>
<accession>A0A4V2UVN6</accession>
<keyword evidence="5" id="KW-0627">Porphyrin biosynthesis</keyword>
<dbReference type="UniPathway" id="UPA00262">
    <property type="reaction ID" value="UER00222"/>
</dbReference>
<evidence type="ECO:0000256" key="3">
    <source>
        <dbReference type="ARBA" id="ARBA00023002"/>
    </source>
</evidence>
<name>A0A4V2UVN6_9BACL</name>
<dbReference type="EMBL" id="SMAG01000001">
    <property type="protein sequence ID" value="TCS96527.1"/>
    <property type="molecule type" value="Genomic_DNA"/>
</dbReference>
<dbReference type="SUPFAM" id="SSF51735">
    <property type="entry name" value="NAD(P)-binding Rossmann-fold domains"/>
    <property type="match status" value="1"/>
</dbReference>
<keyword evidence="3" id="KW-0560">Oxidoreductase</keyword>
<dbReference type="OrthoDB" id="9773765at2"/>
<comment type="catalytic activity">
    <reaction evidence="6">
        <text>precorrin-2 + NAD(+) = sirohydrochlorin + NADH + 2 H(+)</text>
        <dbReference type="Rhea" id="RHEA:15613"/>
        <dbReference type="ChEBI" id="CHEBI:15378"/>
        <dbReference type="ChEBI" id="CHEBI:57540"/>
        <dbReference type="ChEBI" id="CHEBI:57945"/>
        <dbReference type="ChEBI" id="CHEBI:58351"/>
        <dbReference type="ChEBI" id="CHEBI:58827"/>
        <dbReference type="EC" id="1.3.1.76"/>
    </reaction>
</comment>
<dbReference type="AlphaFoldDB" id="A0A4V2UVN6"/>
<evidence type="ECO:0000313" key="9">
    <source>
        <dbReference type="Proteomes" id="UP000294937"/>
    </source>
</evidence>
<gene>
    <name evidence="8" type="ORF">EDD58_101161</name>
</gene>
<feature type="domain" description="Siroheme synthase central" evidence="7">
    <location>
        <begin position="120"/>
        <end position="146"/>
    </location>
</feature>
<organism evidence="8 9">
    <name type="scientific">Hazenella coriacea</name>
    <dbReference type="NCBI Taxonomy" id="1179467"/>
    <lineage>
        <taxon>Bacteria</taxon>
        <taxon>Bacillati</taxon>
        <taxon>Bacillota</taxon>
        <taxon>Bacilli</taxon>
        <taxon>Bacillales</taxon>
        <taxon>Thermoactinomycetaceae</taxon>
        <taxon>Hazenella</taxon>
    </lineage>
</organism>
<comment type="pathway">
    <text evidence="1">Porphyrin-containing compound metabolism; siroheme biosynthesis; sirohydrochlorin from precorrin-2: step 1/1.</text>
</comment>
<dbReference type="InterPro" id="IPR028161">
    <property type="entry name" value="Met8-like"/>
</dbReference>
<evidence type="ECO:0000313" key="8">
    <source>
        <dbReference type="EMBL" id="TCS96527.1"/>
    </source>
</evidence>
<dbReference type="Proteomes" id="UP000294937">
    <property type="component" value="Unassembled WGS sequence"/>
</dbReference>
<dbReference type="Pfam" id="PF14824">
    <property type="entry name" value="Sirohm_synth_M"/>
    <property type="match status" value="1"/>
</dbReference>
<dbReference type="GO" id="GO:0004325">
    <property type="term" value="F:ferrochelatase activity"/>
    <property type="evidence" value="ECO:0007669"/>
    <property type="project" value="InterPro"/>
</dbReference>
<proteinExistence type="predicted"/>
<dbReference type="PANTHER" id="PTHR35330">
    <property type="entry name" value="SIROHEME BIOSYNTHESIS PROTEIN MET8"/>
    <property type="match status" value="1"/>
</dbReference>
<dbReference type="PANTHER" id="PTHR35330:SF1">
    <property type="entry name" value="SIROHEME BIOSYNTHESIS PROTEIN MET8"/>
    <property type="match status" value="1"/>
</dbReference>
<dbReference type="Gene3D" id="1.10.8.610">
    <property type="entry name" value="SirC, precorrin-2 dehydrogenase, C-terminal helical domain-like"/>
    <property type="match status" value="1"/>
</dbReference>
<evidence type="ECO:0000256" key="6">
    <source>
        <dbReference type="ARBA" id="ARBA00047561"/>
    </source>
</evidence>
<dbReference type="GO" id="GO:0043115">
    <property type="term" value="F:precorrin-2 dehydrogenase activity"/>
    <property type="evidence" value="ECO:0007669"/>
    <property type="project" value="UniProtKB-EC"/>
</dbReference>
<evidence type="ECO:0000256" key="1">
    <source>
        <dbReference type="ARBA" id="ARBA00005010"/>
    </source>
</evidence>
<evidence type="ECO:0000256" key="5">
    <source>
        <dbReference type="ARBA" id="ARBA00023244"/>
    </source>
</evidence>
<sequence>MKHYYPMMVDLSARRCLVVGGGVVAERKVLSLVEAKADVIVVSPQVTSRLEQLALVGQIRWICRPYQSEDGLDSFLVIAATDRQEVNVEVHQDASQRRQWINVVDRPDLCNFTVPSSVKRGKLQISISTSGASPSLAKKIRHELEDVYGDEYHLYLDLMQEVREWIQREVPDHKRRAQLMKELVSDEWIERCRTHPNEVRMMMFYWIDQQISVRT</sequence>
<keyword evidence="4" id="KW-0520">NAD</keyword>
<keyword evidence="9" id="KW-1185">Reference proteome</keyword>
<dbReference type="EC" id="1.3.1.76" evidence="2"/>
<dbReference type="InterPro" id="IPR006367">
    <property type="entry name" value="Sirohaem_synthase_N"/>
</dbReference>
<dbReference type="GO" id="GO:0019354">
    <property type="term" value="P:siroheme biosynthetic process"/>
    <property type="evidence" value="ECO:0007669"/>
    <property type="project" value="UniProtKB-UniPathway"/>
</dbReference>
<dbReference type="InterPro" id="IPR036291">
    <property type="entry name" value="NAD(P)-bd_dom_sf"/>
</dbReference>
<evidence type="ECO:0000256" key="2">
    <source>
        <dbReference type="ARBA" id="ARBA00012400"/>
    </source>
</evidence>
<dbReference type="InterPro" id="IPR042518">
    <property type="entry name" value="SirC_C"/>
</dbReference>